<gene>
    <name evidence="1" type="ORF">HDG41_001515</name>
</gene>
<reference evidence="1 2" key="1">
    <citation type="submission" date="2020-08" db="EMBL/GenBank/DDBJ databases">
        <title>Genomic Encyclopedia of Type Strains, Phase IV (KMG-V): Genome sequencing to study the core and pangenomes of soil and plant-associated prokaryotes.</title>
        <authorList>
            <person name="Whitman W."/>
        </authorList>
    </citation>
    <scope>NUCLEOTIDE SEQUENCE [LARGE SCALE GENOMIC DNA]</scope>
    <source>
        <strain evidence="1 2">JPY162</strain>
    </source>
</reference>
<name>A0A7W8L5D5_9BURK</name>
<accession>A0A7W8L5D5</accession>
<proteinExistence type="predicted"/>
<dbReference type="AlphaFoldDB" id="A0A7W8L5D5"/>
<protein>
    <submittedName>
        <fullName evidence="1">Uncharacterized protein</fullName>
    </submittedName>
</protein>
<evidence type="ECO:0000313" key="2">
    <source>
        <dbReference type="Proteomes" id="UP000592820"/>
    </source>
</evidence>
<sequence length="40" mass="4492">MARTAVHDLSELLQIGPMSTGNVRLLIPYKALFPLPQDER</sequence>
<organism evidence="1 2">
    <name type="scientific">Paraburkholderia youngii</name>
    <dbReference type="NCBI Taxonomy" id="2782701"/>
    <lineage>
        <taxon>Bacteria</taxon>
        <taxon>Pseudomonadati</taxon>
        <taxon>Pseudomonadota</taxon>
        <taxon>Betaproteobacteria</taxon>
        <taxon>Burkholderiales</taxon>
        <taxon>Burkholderiaceae</taxon>
        <taxon>Paraburkholderia</taxon>
    </lineage>
</organism>
<comment type="caution">
    <text evidence="1">The sequence shown here is derived from an EMBL/GenBank/DDBJ whole genome shotgun (WGS) entry which is preliminary data.</text>
</comment>
<evidence type="ECO:0000313" key="1">
    <source>
        <dbReference type="EMBL" id="MBB5399476.1"/>
    </source>
</evidence>
<dbReference type="EMBL" id="JACHDE010000002">
    <property type="protein sequence ID" value="MBB5399476.1"/>
    <property type="molecule type" value="Genomic_DNA"/>
</dbReference>
<dbReference type="Proteomes" id="UP000592820">
    <property type="component" value="Unassembled WGS sequence"/>
</dbReference>